<dbReference type="PANTHER" id="PTHR43297">
    <property type="entry name" value="OLIGOPEPTIDE TRANSPORT ATP-BINDING PROTEIN APPD"/>
    <property type="match status" value="1"/>
</dbReference>
<organism evidence="9 10">
    <name type="scientific">Methylobacterium isbiliense</name>
    <dbReference type="NCBI Taxonomy" id="315478"/>
    <lineage>
        <taxon>Bacteria</taxon>
        <taxon>Pseudomonadati</taxon>
        <taxon>Pseudomonadota</taxon>
        <taxon>Alphaproteobacteria</taxon>
        <taxon>Hyphomicrobiales</taxon>
        <taxon>Methylobacteriaceae</taxon>
        <taxon>Methylobacterium</taxon>
    </lineage>
</organism>
<reference evidence="9" key="1">
    <citation type="journal article" date="2021" name="Front. Microbiol.">
        <title>Comprehensive Comparative Genomics and Phenotyping of Methylobacterium Species.</title>
        <authorList>
            <person name="Alessa O."/>
            <person name="Ogura Y."/>
            <person name="Fujitani Y."/>
            <person name="Takami H."/>
            <person name="Hayashi T."/>
            <person name="Sahin N."/>
            <person name="Tani A."/>
        </authorList>
    </citation>
    <scope>NUCLEOTIDE SEQUENCE</scope>
    <source>
        <strain evidence="9">DSM 17168</strain>
    </source>
</reference>
<dbReference type="Gene3D" id="3.40.50.300">
    <property type="entry name" value="P-loop containing nucleotide triphosphate hydrolases"/>
    <property type="match status" value="1"/>
</dbReference>
<evidence type="ECO:0000256" key="1">
    <source>
        <dbReference type="ARBA" id="ARBA00004417"/>
    </source>
</evidence>
<evidence type="ECO:0000256" key="7">
    <source>
        <dbReference type="ARBA" id="ARBA00023136"/>
    </source>
</evidence>
<dbReference type="InterPro" id="IPR013563">
    <property type="entry name" value="Oligopep_ABC_C"/>
</dbReference>
<comment type="similarity">
    <text evidence="2">Belongs to the ABC transporter superfamily.</text>
</comment>
<dbReference type="InterPro" id="IPR003439">
    <property type="entry name" value="ABC_transporter-like_ATP-bd"/>
</dbReference>
<dbReference type="RefSeq" id="WP_238236037.1">
    <property type="nucleotide sequence ID" value="NZ_BPQQ01000035.1"/>
</dbReference>
<comment type="caution">
    <text evidence="9">The sequence shown here is derived from an EMBL/GenBank/DDBJ whole genome shotgun (WGS) entry which is preliminary data.</text>
</comment>
<evidence type="ECO:0000256" key="4">
    <source>
        <dbReference type="ARBA" id="ARBA00022475"/>
    </source>
</evidence>
<dbReference type="PANTHER" id="PTHR43297:SF2">
    <property type="entry name" value="DIPEPTIDE TRANSPORT ATP-BINDING PROTEIN DPPD"/>
    <property type="match status" value="1"/>
</dbReference>
<dbReference type="PROSITE" id="PS50893">
    <property type="entry name" value="ABC_TRANSPORTER_2"/>
    <property type="match status" value="1"/>
</dbReference>
<dbReference type="EMBL" id="BPQQ01000035">
    <property type="protein sequence ID" value="GJE01230.1"/>
    <property type="molecule type" value="Genomic_DNA"/>
</dbReference>
<evidence type="ECO:0000313" key="9">
    <source>
        <dbReference type="EMBL" id="GJE01230.1"/>
    </source>
</evidence>
<dbReference type="NCBIfam" id="TIGR01727">
    <property type="entry name" value="oligo_HPY"/>
    <property type="match status" value="1"/>
</dbReference>
<dbReference type="Pfam" id="PF00005">
    <property type="entry name" value="ABC_tran"/>
    <property type="match status" value="1"/>
</dbReference>
<reference evidence="9" key="2">
    <citation type="submission" date="2021-08" db="EMBL/GenBank/DDBJ databases">
        <authorList>
            <person name="Tani A."/>
            <person name="Ola A."/>
            <person name="Ogura Y."/>
            <person name="Katsura K."/>
            <person name="Hayashi T."/>
        </authorList>
    </citation>
    <scope>NUCLEOTIDE SEQUENCE</scope>
    <source>
        <strain evidence="9">DSM 17168</strain>
    </source>
</reference>
<dbReference type="SMART" id="SM00382">
    <property type="entry name" value="AAA"/>
    <property type="match status" value="1"/>
</dbReference>
<keyword evidence="10" id="KW-1185">Reference proteome</keyword>
<dbReference type="GO" id="GO:0005524">
    <property type="term" value="F:ATP binding"/>
    <property type="evidence" value="ECO:0007669"/>
    <property type="project" value="UniProtKB-KW"/>
</dbReference>
<dbReference type="InterPro" id="IPR050388">
    <property type="entry name" value="ABC_Ni/Peptide_Import"/>
</dbReference>
<proteinExistence type="inferred from homology"/>
<evidence type="ECO:0000256" key="3">
    <source>
        <dbReference type="ARBA" id="ARBA00022448"/>
    </source>
</evidence>
<dbReference type="SUPFAM" id="SSF52540">
    <property type="entry name" value="P-loop containing nucleoside triphosphate hydrolases"/>
    <property type="match status" value="1"/>
</dbReference>
<evidence type="ECO:0000256" key="6">
    <source>
        <dbReference type="ARBA" id="ARBA00022840"/>
    </source>
</evidence>
<evidence type="ECO:0000313" key="10">
    <source>
        <dbReference type="Proteomes" id="UP001055153"/>
    </source>
</evidence>
<protein>
    <submittedName>
        <fullName evidence="9">Dipeptide transport ATP-binding protein DppD</fullName>
    </submittedName>
</protein>
<dbReference type="Proteomes" id="UP001055153">
    <property type="component" value="Unassembled WGS sequence"/>
</dbReference>
<keyword evidence="5" id="KW-0547">Nucleotide-binding</keyword>
<evidence type="ECO:0000256" key="5">
    <source>
        <dbReference type="ARBA" id="ARBA00022741"/>
    </source>
</evidence>
<name>A0ABQ4SDH4_9HYPH</name>
<dbReference type="InterPro" id="IPR017871">
    <property type="entry name" value="ABC_transporter-like_CS"/>
</dbReference>
<accession>A0ABQ4SDH4</accession>
<keyword evidence="4" id="KW-1003">Cell membrane</keyword>
<sequence length="340" mass="36189">MDPVLDVDGLFVSFPGHGRTLLPAVEDLGFAVRPGETLAIVGESGCGKSATALALLGLLPRHAVASARRLRIAGTDLAEADPQACREIWRRHRGGRIAMIFQEPLTSLNPVLTIGEQVAEAVRAHEAVSWRAARGRAFDLLRRVRIPQAEQRLDAYPHQLSGGMRQRVVIAMALACRPAVLVADEPTTALDVTVQARVLDLIAEIQEETRTALVLITHDLGVVADRADRVLVMYAGRAVESRAASALFAAPAHPYTRALLAARPRPGWTGARPRLPEIPGRVPGLGERGAAGCPFAPRCAAVLPACRIGRPDLIVLDGGTAACLRAGEFAAQETPRAAFG</sequence>
<keyword evidence="6 9" id="KW-0067">ATP-binding</keyword>
<evidence type="ECO:0000256" key="2">
    <source>
        <dbReference type="ARBA" id="ARBA00005417"/>
    </source>
</evidence>
<comment type="subcellular location">
    <subcellularLocation>
        <location evidence="1">Cell inner membrane</location>
        <topology evidence="1">Peripheral membrane protein</topology>
    </subcellularLocation>
</comment>
<evidence type="ECO:0000259" key="8">
    <source>
        <dbReference type="PROSITE" id="PS50893"/>
    </source>
</evidence>
<dbReference type="CDD" id="cd03257">
    <property type="entry name" value="ABC_NikE_OppD_transporters"/>
    <property type="match status" value="1"/>
</dbReference>
<keyword evidence="7" id="KW-0472">Membrane</keyword>
<dbReference type="Pfam" id="PF08352">
    <property type="entry name" value="oligo_HPY"/>
    <property type="match status" value="1"/>
</dbReference>
<feature type="domain" description="ABC transporter" evidence="8">
    <location>
        <begin position="5"/>
        <end position="260"/>
    </location>
</feature>
<dbReference type="PROSITE" id="PS00211">
    <property type="entry name" value="ABC_TRANSPORTER_1"/>
    <property type="match status" value="1"/>
</dbReference>
<dbReference type="InterPro" id="IPR027417">
    <property type="entry name" value="P-loop_NTPase"/>
</dbReference>
<gene>
    <name evidence="9" type="primary">dppD</name>
    <name evidence="9" type="ORF">GMJLKIPL_3159</name>
</gene>
<dbReference type="InterPro" id="IPR003593">
    <property type="entry name" value="AAA+_ATPase"/>
</dbReference>
<keyword evidence="3" id="KW-0813">Transport</keyword>